<proteinExistence type="predicted"/>
<evidence type="ECO:0000256" key="1">
    <source>
        <dbReference type="SAM" id="Phobius"/>
    </source>
</evidence>
<dbReference type="Proteomes" id="UP000610931">
    <property type="component" value="Unassembled WGS sequence"/>
</dbReference>
<keyword evidence="1" id="KW-0472">Membrane</keyword>
<feature type="domain" description="CBU-0592-like" evidence="2">
    <location>
        <begin position="4"/>
        <end position="79"/>
    </location>
</feature>
<protein>
    <recommendedName>
        <fullName evidence="2">CBU-0592-like domain-containing protein</fullName>
    </recommendedName>
</protein>
<evidence type="ECO:0000313" key="3">
    <source>
        <dbReference type="EMBL" id="MBJ6369176.1"/>
    </source>
</evidence>
<keyword evidence="4" id="KW-1185">Reference proteome</keyword>
<dbReference type="NCBIfam" id="NF047864">
    <property type="entry name" value="CBU_0592_membra"/>
    <property type="match status" value="1"/>
</dbReference>
<gene>
    <name evidence="3" type="ORF">JF259_13860</name>
</gene>
<dbReference type="Pfam" id="PF26604">
    <property type="entry name" value="CBU_0592"/>
    <property type="match status" value="1"/>
</dbReference>
<keyword evidence="1" id="KW-1133">Transmembrane helix</keyword>
<reference evidence="3" key="1">
    <citation type="submission" date="2020-12" db="EMBL/GenBank/DDBJ databases">
        <title>Snuella sp. nov., isolated from sediment in Incheon.</title>
        <authorList>
            <person name="Kim W."/>
        </authorList>
    </citation>
    <scope>NUCLEOTIDE SEQUENCE</scope>
    <source>
        <strain evidence="3">CAU 1569</strain>
    </source>
</reference>
<feature type="transmembrane region" description="Helical" evidence="1">
    <location>
        <begin position="58"/>
        <end position="76"/>
    </location>
</feature>
<keyword evidence="1" id="KW-0812">Transmembrane</keyword>
<comment type="caution">
    <text evidence="3">The sequence shown here is derived from an EMBL/GenBank/DDBJ whole genome shotgun (WGS) entry which is preliminary data.</text>
</comment>
<feature type="transmembrane region" description="Helical" evidence="1">
    <location>
        <begin position="36"/>
        <end position="52"/>
    </location>
</feature>
<sequence>MNYYELIGWVGAASYLVSYFLLSINKLRHNSITYQAMNVLGGLFLVICAYDTKDKPNLFTNLVWMCIGVVALISIVKKRRR</sequence>
<dbReference type="AlphaFoldDB" id="A0A8J7LYX0"/>
<dbReference type="EMBL" id="JAELVQ010000021">
    <property type="protein sequence ID" value="MBJ6369176.1"/>
    <property type="molecule type" value="Genomic_DNA"/>
</dbReference>
<feature type="transmembrane region" description="Helical" evidence="1">
    <location>
        <begin position="6"/>
        <end position="24"/>
    </location>
</feature>
<accession>A0A8J7LYX0</accession>
<organism evidence="3 4">
    <name type="scientific">Snuella sedimenti</name>
    <dbReference type="NCBI Taxonomy" id="2798802"/>
    <lineage>
        <taxon>Bacteria</taxon>
        <taxon>Pseudomonadati</taxon>
        <taxon>Bacteroidota</taxon>
        <taxon>Flavobacteriia</taxon>
        <taxon>Flavobacteriales</taxon>
        <taxon>Flavobacteriaceae</taxon>
        <taxon>Snuella</taxon>
    </lineage>
</organism>
<evidence type="ECO:0000313" key="4">
    <source>
        <dbReference type="Proteomes" id="UP000610931"/>
    </source>
</evidence>
<evidence type="ECO:0000259" key="2">
    <source>
        <dbReference type="Pfam" id="PF26604"/>
    </source>
</evidence>
<dbReference type="InterPro" id="IPR058058">
    <property type="entry name" value="CBU_0592-like"/>
</dbReference>
<dbReference type="RefSeq" id="WP_199116038.1">
    <property type="nucleotide sequence ID" value="NZ_JAELVQ010000021.1"/>
</dbReference>
<name>A0A8J7LYX0_9FLAO</name>